<protein>
    <submittedName>
        <fullName evidence="2">Uncharacterized protein</fullName>
    </submittedName>
</protein>
<proteinExistence type="predicted"/>
<feature type="transmembrane region" description="Helical" evidence="1">
    <location>
        <begin position="7"/>
        <end position="25"/>
    </location>
</feature>
<reference evidence="2" key="1">
    <citation type="submission" date="2023-07" db="EMBL/GenBank/DDBJ databases">
        <title>Two novel species in the genus Flavivirga.</title>
        <authorList>
            <person name="Kwon K."/>
        </authorList>
    </citation>
    <scope>NUCLEOTIDE SEQUENCE</scope>
    <source>
        <strain evidence="2">KACC 14158</strain>
    </source>
</reference>
<sequence>MLLTNKQSLILCGLMAGGIFVGGILDILNNFIVLTILTIVFLTIILNLFYFILNSKEEIEIKIEEEAENKNDSK</sequence>
<gene>
    <name evidence="2" type="ORF">Q4Q40_08030</name>
</gene>
<name>A0ABT8WLV0_9FLAO</name>
<evidence type="ECO:0000313" key="3">
    <source>
        <dbReference type="Proteomes" id="UP001176806"/>
    </source>
</evidence>
<organism evidence="2 3">
    <name type="scientific">Flavivirga jejuensis</name>
    <dbReference type="NCBI Taxonomy" id="870487"/>
    <lineage>
        <taxon>Bacteria</taxon>
        <taxon>Pseudomonadati</taxon>
        <taxon>Bacteroidota</taxon>
        <taxon>Flavobacteriia</taxon>
        <taxon>Flavobacteriales</taxon>
        <taxon>Flavobacteriaceae</taxon>
        <taxon>Flavivirga</taxon>
    </lineage>
</organism>
<keyword evidence="1" id="KW-0472">Membrane</keyword>
<dbReference type="RefSeq" id="WP_303301268.1">
    <property type="nucleotide sequence ID" value="NZ_BAABDA010000051.1"/>
</dbReference>
<keyword evidence="1" id="KW-0812">Transmembrane</keyword>
<feature type="transmembrane region" description="Helical" evidence="1">
    <location>
        <begin position="31"/>
        <end position="53"/>
    </location>
</feature>
<evidence type="ECO:0000313" key="2">
    <source>
        <dbReference type="EMBL" id="MDO5974129.1"/>
    </source>
</evidence>
<accession>A0ABT8WLV0</accession>
<comment type="caution">
    <text evidence="2">The sequence shown here is derived from an EMBL/GenBank/DDBJ whole genome shotgun (WGS) entry which is preliminary data.</text>
</comment>
<keyword evidence="3" id="KW-1185">Reference proteome</keyword>
<evidence type="ECO:0000256" key="1">
    <source>
        <dbReference type="SAM" id="Phobius"/>
    </source>
</evidence>
<keyword evidence="1" id="KW-1133">Transmembrane helix</keyword>
<dbReference type="Proteomes" id="UP001176806">
    <property type="component" value="Unassembled WGS sequence"/>
</dbReference>
<dbReference type="EMBL" id="JAUOEL010000002">
    <property type="protein sequence ID" value="MDO5974129.1"/>
    <property type="molecule type" value="Genomic_DNA"/>
</dbReference>